<protein>
    <submittedName>
        <fullName evidence="2">Uncharacterized protein</fullName>
    </submittedName>
</protein>
<organism evidence="2 3">
    <name type="scientific">Rosistilla carotiformis</name>
    <dbReference type="NCBI Taxonomy" id="2528017"/>
    <lineage>
        <taxon>Bacteria</taxon>
        <taxon>Pseudomonadati</taxon>
        <taxon>Planctomycetota</taxon>
        <taxon>Planctomycetia</taxon>
        <taxon>Pirellulales</taxon>
        <taxon>Pirellulaceae</taxon>
        <taxon>Rosistilla</taxon>
    </lineage>
</organism>
<gene>
    <name evidence="2" type="ORF">Poly24_04180</name>
</gene>
<evidence type="ECO:0000256" key="1">
    <source>
        <dbReference type="SAM" id="MobiDB-lite"/>
    </source>
</evidence>
<evidence type="ECO:0000313" key="2">
    <source>
        <dbReference type="EMBL" id="QDV66730.1"/>
    </source>
</evidence>
<dbReference type="KEGG" id="rcf:Poly24_04180"/>
<sequence length="55" mass="6018">MKTQTPVERATLPTASPPPSASEGALQDVAQKIVCDAHRSPREYIRRANTQQQGE</sequence>
<name>A0A518JME2_9BACT</name>
<feature type="region of interest" description="Disordered" evidence="1">
    <location>
        <begin position="1"/>
        <end position="25"/>
    </location>
</feature>
<dbReference type="AlphaFoldDB" id="A0A518JME2"/>
<dbReference type="EMBL" id="CP036348">
    <property type="protein sequence ID" value="QDV66730.1"/>
    <property type="molecule type" value="Genomic_DNA"/>
</dbReference>
<reference evidence="2 3" key="1">
    <citation type="submission" date="2019-02" db="EMBL/GenBank/DDBJ databases">
        <title>Deep-cultivation of Planctomycetes and their phenomic and genomic characterization uncovers novel biology.</title>
        <authorList>
            <person name="Wiegand S."/>
            <person name="Jogler M."/>
            <person name="Boedeker C."/>
            <person name="Pinto D."/>
            <person name="Vollmers J."/>
            <person name="Rivas-Marin E."/>
            <person name="Kohn T."/>
            <person name="Peeters S.H."/>
            <person name="Heuer A."/>
            <person name="Rast P."/>
            <person name="Oberbeckmann S."/>
            <person name="Bunk B."/>
            <person name="Jeske O."/>
            <person name="Meyerdierks A."/>
            <person name="Storesund J.E."/>
            <person name="Kallscheuer N."/>
            <person name="Luecker S."/>
            <person name="Lage O.M."/>
            <person name="Pohl T."/>
            <person name="Merkel B.J."/>
            <person name="Hornburger P."/>
            <person name="Mueller R.-W."/>
            <person name="Bruemmer F."/>
            <person name="Labrenz M."/>
            <person name="Spormann A.M."/>
            <person name="Op den Camp H."/>
            <person name="Overmann J."/>
            <person name="Amann R."/>
            <person name="Jetten M.S.M."/>
            <person name="Mascher T."/>
            <person name="Medema M.H."/>
            <person name="Devos D.P."/>
            <person name="Kaster A.-K."/>
            <person name="Ovreas L."/>
            <person name="Rohde M."/>
            <person name="Galperin M.Y."/>
            <person name="Jogler C."/>
        </authorList>
    </citation>
    <scope>NUCLEOTIDE SEQUENCE [LARGE SCALE GENOMIC DNA]</scope>
    <source>
        <strain evidence="2 3">Poly24</strain>
    </source>
</reference>
<evidence type="ECO:0000313" key="3">
    <source>
        <dbReference type="Proteomes" id="UP000315082"/>
    </source>
</evidence>
<keyword evidence="3" id="KW-1185">Reference proteome</keyword>
<proteinExistence type="predicted"/>
<accession>A0A518JME2</accession>
<dbReference type="Proteomes" id="UP000315082">
    <property type="component" value="Chromosome"/>
</dbReference>